<dbReference type="CDD" id="cd11482">
    <property type="entry name" value="SLC-NCS1sbd_NRT1-like"/>
    <property type="match status" value="1"/>
</dbReference>
<name>A0A167NZN8_CALVF</name>
<dbReference type="InterPro" id="IPR001248">
    <property type="entry name" value="Pur-cyt_permease"/>
</dbReference>
<feature type="transmembrane region" description="Helical" evidence="6">
    <location>
        <begin position="286"/>
        <end position="311"/>
    </location>
</feature>
<dbReference type="InterPro" id="IPR012681">
    <property type="entry name" value="NCS1"/>
</dbReference>
<organism evidence="7 8">
    <name type="scientific">Calocera viscosa (strain TUFC12733)</name>
    <dbReference type="NCBI Taxonomy" id="1330018"/>
    <lineage>
        <taxon>Eukaryota</taxon>
        <taxon>Fungi</taxon>
        <taxon>Dikarya</taxon>
        <taxon>Basidiomycota</taxon>
        <taxon>Agaricomycotina</taxon>
        <taxon>Dacrymycetes</taxon>
        <taxon>Dacrymycetales</taxon>
        <taxon>Dacrymycetaceae</taxon>
        <taxon>Calocera</taxon>
    </lineage>
</organism>
<gene>
    <name evidence="7" type="ORF">CALVIDRAFT_549016</name>
</gene>
<feature type="transmembrane region" description="Helical" evidence="6">
    <location>
        <begin position="246"/>
        <end position="265"/>
    </location>
</feature>
<dbReference type="OrthoDB" id="2018619at2759"/>
<dbReference type="InterPro" id="IPR045225">
    <property type="entry name" value="Uracil/uridine/allantoin_perm"/>
</dbReference>
<evidence type="ECO:0000256" key="1">
    <source>
        <dbReference type="ARBA" id="ARBA00004141"/>
    </source>
</evidence>
<feature type="transmembrane region" description="Helical" evidence="6">
    <location>
        <begin position="476"/>
        <end position="497"/>
    </location>
</feature>
<evidence type="ECO:0000256" key="4">
    <source>
        <dbReference type="ARBA" id="ARBA00022989"/>
    </source>
</evidence>
<dbReference type="PANTHER" id="PTHR30618">
    <property type="entry name" value="NCS1 FAMILY PURINE/PYRIMIDINE TRANSPORTER"/>
    <property type="match status" value="1"/>
</dbReference>
<keyword evidence="5 6" id="KW-0472">Membrane</keyword>
<comment type="similarity">
    <text evidence="2">Belongs to the purine-cytosine permease (2.A.39) family.</text>
</comment>
<feature type="transmembrane region" description="Helical" evidence="6">
    <location>
        <begin position="331"/>
        <end position="352"/>
    </location>
</feature>
<evidence type="ECO:0000313" key="7">
    <source>
        <dbReference type="EMBL" id="KZO98260.1"/>
    </source>
</evidence>
<dbReference type="Gene3D" id="1.10.4160.10">
    <property type="entry name" value="Hydantoin permease"/>
    <property type="match status" value="1"/>
</dbReference>
<keyword evidence="8" id="KW-1185">Reference proteome</keyword>
<feature type="transmembrane region" description="Helical" evidence="6">
    <location>
        <begin position="205"/>
        <end position="226"/>
    </location>
</feature>
<feature type="transmembrane region" description="Helical" evidence="6">
    <location>
        <begin position="402"/>
        <end position="419"/>
    </location>
</feature>
<dbReference type="PANTHER" id="PTHR30618:SF0">
    <property type="entry name" value="PURINE-URACIL PERMEASE NCS1"/>
    <property type="match status" value="1"/>
</dbReference>
<dbReference type="AlphaFoldDB" id="A0A167NZN8"/>
<dbReference type="GO" id="GO:0015205">
    <property type="term" value="F:nucleobase transmembrane transporter activity"/>
    <property type="evidence" value="ECO:0007669"/>
    <property type="project" value="TreeGrafter"/>
</dbReference>
<keyword evidence="4 6" id="KW-1133">Transmembrane helix</keyword>
<reference evidence="7 8" key="1">
    <citation type="journal article" date="2016" name="Mol. Biol. Evol.">
        <title>Comparative Genomics of Early-Diverging Mushroom-Forming Fungi Provides Insights into the Origins of Lignocellulose Decay Capabilities.</title>
        <authorList>
            <person name="Nagy L.G."/>
            <person name="Riley R."/>
            <person name="Tritt A."/>
            <person name="Adam C."/>
            <person name="Daum C."/>
            <person name="Floudas D."/>
            <person name="Sun H."/>
            <person name="Yadav J.S."/>
            <person name="Pangilinan J."/>
            <person name="Larsson K.H."/>
            <person name="Matsuura K."/>
            <person name="Barry K."/>
            <person name="Labutti K."/>
            <person name="Kuo R."/>
            <person name="Ohm R.A."/>
            <person name="Bhattacharya S.S."/>
            <person name="Shirouzu T."/>
            <person name="Yoshinaga Y."/>
            <person name="Martin F.M."/>
            <person name="Grigoriev I.V."/>
            <person name="Hibbett D.S."/>
        </authorList>
    </citation>
    <scope>NUCLEOTIDE SEQUENCE [LARGE SCALE GENOMIC DNA]</scope>
    <source>
        <strain evidence="7 8">TUFC12733</strain>
    </source>
</reference>
<dbReference type="GO" id="GO:0005886">
    <property type="term" value="C:plasma membrane"/>
    <property type="evidence" value="ECO:0007669"/>
    <property type="project" value="TreeGrafter"/>
</dbReference>
<dbReference type="Pfam" id="PF02133">
    <property type="entry name" value="Transp_cyt_pur"/>
    <property type="match status" value="1"/>
</dbReference>
<dbReference type="FunFam" id="1.10.4160.10:FF:000001">
    <property type="entry name" value="Uracil permease, putative"/>
    <property type="match status" value="1"/>
</dbReference>
<proteinExistence type="inferred from homology"/>
<dbReference type="NCBIfam" id="TIGR00800">
    <property type="entry name" value="ncs1"/>
    <property type="match status" value="1"/>
</dbReference>
<protein>
    <submittedName>
        <fullName evidence="7">NCS1 nucleoside transporter family</fullName>
    </submittedName>
</protein>
<evidence type="ECO:0000256" key="3">
    <source>
        <dbReference type="ARBA" id="ARBA00022692"/>
    </source>
</evidence>
<accession>A0A167NZN8</accession>
<evidence type="ECO:0000256" key="6">
    <source>
        <dbReference type="SAM" id="Phobius"/>
    </source>
</evidence>
<evidence type="ECO:0000256" key="2">
    <source>
        <dbReference type="ARBA" id="ARBA00008974"/>
    </source>
</evidence>
<dbReference type="EMBL" id="KV417276">
    <property type="protein sequence ID" value="KZO98260.1"/>
    <property type="molecule type" value="Genomic_DNA"/>
</dbReference>
<feature type="transmembrane region" description="Helical" evidence="6">
    <location>
        <begin position="122"/>
        <end position="144"/>
    </location>
</feature>
<evidence type="ECO:0000313" key="8">
    <source>
        <dbReference type="Proteomes" id="UP000076738"/>
    </source>
</evidence>
<sequence length="546" mass="60874">MASKPTLRERIGVLATREFWELSPEPSTFAPSSKWSNSDMDPTPIEKRTWTTFNYITYWISDAFNVATWDMASALLASGLSWRQALPCIVVGHTIIAAAITANGTIGARLHIPFPVLNRSSFGFWFSYFSVISRVVLAMFWFAIQTYTGSECVYQMIKAIWPSFARFPNRLPANANITSAQLLSYFLYWLIQFPFLLIPSYKIRWLFTIKSVAVTITGLSMMIWAFVRTGGASAIFSQGPRVSGSALAWAWLSGLNSVLGNYATLSVNIPDFTRMAQHPRHQYIQMLIIPVSFTFIAFQGIVVTSAGYILYGEYYWDPLRLIDNWDNRAAAFFASLAFCLATLGTNIGANSISAANDFTALLPRWLNIRRGQILCAIIGGWVIIPWEILATASGFLNFMGGYTVFLGPICAIMIVDYWVVKHQKIDVPALYDPHGRYRYIAGINWRAVLALLVSVPPNLPGLINAINPAIYVGGGVYPYDIAWLLGFTLAGLTYYLASVLFPAKETLIEHAVDVDEAAALAKEEREREKYASEAKEDEIGVALHEV</sequence>
<evidence type="ECO:0000256" key="5">
    <source>
        <dbReference type="ARBA" id="ARBA00023136"/>
    </source>
</evidence>
<comment type="subcellular location">
    <subcellularLocation>
        <location evidence="1">Membrane</location>
        <topology evidence="1">Multi-pass membrane protein</topology>
    </subcellularLocation>
</comment>
<feature type="transmembrane region" description="Helical" evidence="6">
    <location>
        <begin position="373"/>
        <end position="396"/>
    </location>
</feature>
<feature type="transmembrane region" description="Helical" evidence="6">
    <location>
        <begin position="439"/>
        <end position="456"/>
    </location>
</feature>
<dbReference type="Proteomes" id="UP000076738">
    <property type="component" value="Unassembled WGS sequence"/>
</dbReference>
<keyword evidence="3 6" id="KW-0812">Transmembrane</keyword>